<evidence type="ECO:0000313" key="3">
    <source>
        <dbReference type="Proteomes" id="UP000186336"/>
    </source>
</evidence>
<reference evidence="2 3" key="1">
    <citation type="submission" date="2017-01" db="EMBL/GenBank/DDBJ databases">
        <title>Complete genome of Tateyamaria omphalii DOK1-4 isolated from seawater in Dokdo.</title>
        <authorList>
            <person name="Kim J.H."/>
            <person name="Chi W.-J."/>
        </authorList>
    </citation>
    <scope>NUCLEOTIDE SEQUENCE [LARGE SCALE GENOMIC DNA]</scope>
    <source>
        <strain evidence="2 3">DOK1-4</strain>
    </source>
</reference>
<dbReference type="EMBL" id="CP019312">
    <property type="protein sequence ID" value="APX10540.1"/>
    <property type="molecule type" value="Genomic_DNA"/>
</dbReference>
<evidence type="ECO:0000256" key="1">
    <source>
        <dbReference type="SAM" id="MobiDB-lite"/>
    </source>
</evidence>
<accession>A0A1P8MR41</accession>
<organism evidence="2 3">
    <name type="scientific">Tateyamaria omphalii</name>
    <dbReference type="NCBI Taxonomy" id="299262"/>
    <lineage>
        <taxon>Bacteria</taxon>
        <taxon>Pseudomonadati</taxon>
        <taxon>Pseudomonadota</taxon>
        <taxon>Alphaproteobacteria</taxon>
        <taxon>Rhodobacterales</taxon>
        <taxon>Roseobacteraceae</taxon>
        <taxon>Tateyamaria</taxon>
    </lineage>
</organism>
<evidence type="ECO:0000313" key="2">
    <source>
        <dbReference type="EMBL" id="APX10540.1"/>
    </source>
</evidence>
<dbReference type="AlphaFoldDB" id="A0A1P8MR41"/>
<feature type="compositionally biased region" description="Polar residues" evidence="1">
    <location>
        <begin position="20"/>
        <end position="29"/>
    </location>
</feature>
<name>A0A1P8MR41_9RHOB</name>
<dbReference type="Proteomes" id="UP000186336">
    <property type="component" value="Chromosome"/>
</dbReference>
<dbReference type="KEGG" id="tom:BWR18_01630"/>
<sequence>MEQNARAKGLIQRADKKTQRQSNMAQILNGQTNRWRMAAIRASLRQAFGTCAPEHSGPERLGILLNALRKTSGAATEK</sequence>
<proteinExistence type="predicted"/>
<feature type="region of interest" description="Disordered" evidence="1">
    <location>
        <begin position="1"/>
        <end position="29"/>
    </location>
</feature>
<gene>
    <name evidence="2" type="ORF">BWR18_01630</name>
</gene>
<dbReference type="STRING" id="299262.BWR18_01630"/>
<protein>
    <submittedName>
        <fullName evidence="2">Uncharacterized protein</fullName>
    </submittedName>
</protein>
<keyword evidence="3" id="KW-1185">Reference proteome</keyword>